<dbReference type="Proteomes" id="UP000728032">
    <property type="component" value="Unassembled WGS sequence"/>
</dbReference>
<dbReference type="InterPro" id="IPR032675">
    <property type="entry name" value="LRR_dom_sf"/>
</dbReference>
<evidence type="ECO:0000256" key="14">
    <source>
        <dbReference type="SAM" id="MobiDB-lite"/>
    </source>
</evidence>
<keyword evidence="11" id="KW-0675">Receptor</keyword>
<dbReference type="Pfam" id="PF13855">
    <property type="entry name" value="LRR_8"/>
    <property type="match status" value="2"/>
</dbReference>
<feature type="transmembrane region" description="Helical" evidence="15">
    <location>
        <begin position="1132"/>
        <end position="1154"/>
    </location>
</feature>
<feature type="disulfide bond" evidence="13">
    <location>
        <begin position="690"/>
        <end position="702"/>
    </location>
</feature>
<dbReference type="InterPro" id="IPR003591">
    <property type="entry name" value="Leu-rich_rpt_typical-subtyp"/>
</dbReference>
<feature type="disulfide bond" evidence="13">
    <location>
        <begin position="651"/>
        <end position="663"/>
    </location>
</feature>
<dbReference type="GO" id="GO:0009755">
    <property type="term" value="P:hormone-mediated signaling pathway"/>
    <property type="evidence" value="ECO:0007669"/>
    <property type="project" value="TreeGrafter"/>
</dbReference>
<dbReference type="InterPro" id="IPR016187">
    <property type="entry name" value="CTDL_fold"/>
</dbReference>
<dbReference type="Gene3D" id="3.80.10.10">
    <property type="entry name" value="Ribonuclease Inhibitor"/>
    <property type="match status" value="2"/>
</dbReference>
<dbReference type="SMART" id="SM00369">
    <property type="entry name" value="LRR_TYP"/>
    <property type="match status" value="4"/>
</dbReference>
<evidence type="ECO:0000256" key="11">
    <source>
        <dbReference type="ARBA" id="ARBA00023170"/>
    </source>
</evidence>
<feature type="compositionally biased region" description="Basic and acidic residues" evidence="14">
    <location>
        <begin position="1403"/>
        <end position="1413"/>
    </location>
</feature>
<feature type="disulfide bond" evidence="13">
    <location>
        <begin position="247"/>
        <end position="262"/>
    </location>
</feature>
<dbReference type="GO" id="GO:0005886">
    <property type="term" value="C:plasma membrane"/>
    <property type="evidence" value="ECO:0007669"/>
    <property type="project" value="UniProtKB-SubCell"/>
</dbReference>
<evidence type="ECO:0000256" key="6">
    <source>
        <dbReference type="ARBA" id="ARBA00022737"/>
    </source>
</evidence>
<feature type="disulfide bond" evidence="13">
    <location>
        <begin position="658"/>
        <end position="676"/>
    </location>
</feature>
<dbReference type="EMBL" id="CAJPVJ010007453">
    <property type="protein sequence ID" value="CAG2171249.1"/>
    <property type="molecule type" value="Genomic_DNA"/>
</dbReference>
<dbReference type="PANTHER" id="PTHR24372">
    <property type="entry name" value="GLYCOPROTEIN HORMONE RECEPTOR"/>
    <property type="match status" value="1"/>
</dbReference>
<accession>A0A7R9M860</accession>
<sequence>MIGPEGACPPNWSFFRGYCYNAFFEKESLQWYQSEEKCAQFEKGRDGHLVISPHQSIYIGLIDTNREGFYNWSDGNPMSYTDWSYGPEDGEIVASQPDGGAFEDCTVIKIDSSHSTANWHDIPCSLGKRTSLKSQPINTTKMLSDVISSYVCKMDSSYATQQFRLREPLFTNVITEDEEEIYRRVDDNRYFVCENLEVISNLFKCDGTPNCRDGSDEAFGCDTSGNSCLESQFRCANGRCIAIGMYCDFVDDCGDGSDEMFCERRQCKKTSEFRCNNDQCIALSKRCDLLTDCKDLSDEGFACTLIATPCNLNTTFQCYYGNCIPLYALCDRHRDCPGKFHEDEQASRCQRISATNSVQKRATHESVDFWHTKRIHDQVLNVWLRNERSACLSIKRRNCRDLQIFENIERSGTYFIEPEDSSSIGMTVECRFTDEGAKTVIHHDSEDKLYVRSDIDGPATYWRTISYEYNLESIVALINGSNSCKQYISWQCSGTGFRFNSTKPVSYWISRQAQMSWGGASAGKCGCHPNCLQSNLTCNCDSEIKFQWLEDSGYITDKTKLPVTRVVFGETYKLGQSGYFHVGPLECEGSIKSSESRDSCRVQTGNIPDFKCQSGQIIAQKFKCIYEFDQLGYQIGCRDVSHLRDCETYQCPADYVKCTDSYCIPPRYICNGKWDCVGGSDEVGCARYMCPGQYKCANESSCVLLHQLCDGIRHCPLGDDEWFCELTCPDNCTCIGLFVDCRNANLNRLPVESIPKETRKLELTNNGLGPNLSNADFSFFGDLGELILQRNGIQVIKSRKFLQLTNLYKLDLRFNNIKVLESAAFAGLKRVNNLLLEENPDLSIIEPRAFVGLTSLRHLNISFINVEVLEENVFLQMSSLQTLVFTRSGLKIIKKGAFNELTSLISLDIRDNDLQTFPKDMFNALKSLRFLSTDSFKFCCLASNIVPFERCIPPQDEISDCEDLMSNLVQRVILWFLGVVALLANAAVVIWRFQTRLYSNPVSSTLILSLGCADFLMGIYLMIIASVDEFYRGRYIENSDVWKHSILCQFCGFLSTVSSEVSVATLVFITVDRLICISFPFSWPLSWVIVIVLAGLPLFPIPYFNGKFYARSGTCLALHITPHKPDGWEYSVAIFLCINLLAFLIIVGCYFFMYKTIHLSRKKMNRLKARQVRETQVLVIKLSWSTNGTHCHNKFFMLVPCYCNGNDVTGRVNNPRSSIFLDSGVCVSPEFSDKPNNLQLSSTKRDSLTTRSLLMSLKQKRKALERSTSTANGKLLRPPPGYVSLIEFLDTAEDLEPKHLLEISYSISEIIKDVHHKGNALGGIEFESIYVSNQITGERLQVYIPDLSTYHVVDAEECDDFAFDMEEFGNLVKRMLRIYHIRINSAPNNGHQYNESDNESDEQSDKHNDETNL</sequence>
<dbReference type="Gene3D" id="4.10.400.10">
    <property type="entry name" value="Low-density Lipoprotein Receptor"/>
    <property type="match status" value="6"/>
</dbReference>
<dbReference type="GO" id="GO:0007189">
    <property type="term" value="P:adenylate cyclase-activating G protein-coupled receptor signaling pathway"/>
    <property type="evidence" value="ECO:0007669"/>
    <property type="project" value="TreeGrafter"/>
</dbReference>
<feature type="disulfide bond" evidence="13">
    <location>
        <begin position="228"/>
        <end position="240"/>
    </location>
</feature>
<evidence type="ECO:0000256" key="3">
    <source>
        <dbReference type="ARBA" id="ARBA00022475"/>
    </source>
</evidence>
<feature type="domain" description="G-protein coupled receptors family 1 profile" evidence="17">
    <location>
        <begin position="984"/>
        <end position="1081"/>
    </location>
</feature>
<evidence type="ECO:0000256" key="13">
    <source>
        <dbReference type="PROSITE-ProRule" id="PRU00124"/>
    </source>
</evidence>
<gene>
    <name evidence="18" type="ORF">ONB1V03_LOCUS10712</name>
</gene>
<feature type="transmembrane region" description="Helical" evidence="15">
    <location>
        <begin position="1081"/>
        <end position="1099"/>
    </location>
</feature>
<keyword evidence="12" id="KW-0807">Transducer</keyword>
<evidence type="ECO:0000256" key="12">
    <source>
        <dbReference type="ARBA" id="ARBA00023224"/>
    </source>
</evidence>
<feature type="disulfide bond" evidence="13">
    <location>
        <begin position="709"/>
        <end position="724"/>
    </location>
</feature>
<dbReference type="InterPro" id="IPR036055">
    <property type="entry name" value="LDL_receptor-like_sf"/>
</dbReference>
<dbReference type="InterPro" id="IPR002172">
    <property type="entry name" value="LDrepeatLR_classA_rpt"/>
</dbReference>
<keyword evidence="10 13" id="KW-1015">Disulfide bond</keyword>
<feature type="disulfide bond" evidence="13">
    <location>
        <begin position="670"/>
        <end position="685"/>
    </location>
</feature>
<evidence type="ECO:0008006" key="20">
    <source>
        <dbReference type="Google" id="ProtNLM"/>
    </source>
</evidence>
<dbReference type="SUPFAM" id="SSF81321">
    <property type="entry name" value="Family A G protein-coupled receptor-like"/>
    <property type="match status" value="1"/>
</dbReference>
<dbReference type="CDD" id="cd00112">
    <property type="entry name" value="LDLa"/>
    <property type="match status" value="5"/>
</dbReference>
<dbReference type="InterPro" id="IPR017452">
    <property type="entry name" value="GPCR_Rhodpsn_7TM"/>
</dbReference>
<dbReference type="SUPFAM" id="SSF52058">
    <property type="entry name" value="L domain-like"/>
    <property type="match status" value="1"/>
</dbReference>
<dbReference type="SMART" id="SM00034">
    <property type="entry name" value="CLECT"/>
    <property type="match status" value="1"/>
</dbReference>
<dbReference type="InterPro" id="IPR023415">
    <property type="entry name" value="LDLR_class-A_CS"/>
</dbReference>
<evidence type="ECO:0000256" key="1">
    <source>
        <dbReference type="ARBA" id="ARBA00004651"/>
    </source>
</evidence>
<keyword evidence="3" id="KW-1003">Cell membrane</keyword>
<keyword evidence="9 15" id="KW-0472">Membrane</keyword>
<name>A0A7R9M860_9ACAR</name>
<dbReference type="InterPro" id="IPR016186">
    <property type="entry name" value="C-type_lectin-like/link_sf"/>
</dbReference>
<evidence type="ECO:0000256" key="4">
    <source>
        <dbReference type="ARBA" id="ARBA00022614"/>
    </source>
</evidence>
<proteinExistence type="inferred from homology"/>
<comment type="subcellular location">
    <subcellularLocation>
        <location evidence="1">Cell membrane</location>
        <topology evidence="1">Multi-pass membrane protein</topology>
    </subcellularLocation>
</comment>
<feature type="disulfide bond" evidence="13">
    <location>
        <begin position="235"/>
        <end position="253"/>
    </location>
</feature>
<feature type="domain" description="C-type lectin" evidence="16">
    <location>
        <begin position="15"/>
        <end position="125"/>
    </location>
</feature>
<keyword evidence="19" id="KW-1185">Reference proteome</keyword>
<dbReference type="PRINTS" id="PR00261">
    <property type="entry name" value="LDLRECEPTOR"/>
</dbReference>
<organism evidence="18">
    <name type="scientific">Oppiella nova</name>
    <dbReference type="NCBI Taxonomy" id="334625"/>
    <lineage>
        <taxon>Eukaryota</taxon>
        <taxon>Metazoa</taxon>
        <taxon>Ecdysozoa</taxon>
        <taxon>Arthropoda</taxon>
        <taxon>Chelicerata</taxon>
        <taxon>Arachnida</taxon>
        <taxon>Acari</taxon>
        <taxon>Acariformes</taxon>
        <taxon>Sarcoptiformes</taxon>
        <taxon>Oribatida</taxon>
        <taxon>Brachypylina</taxon>
        <taxon>Oppioidea</taxon>
        <taxon>Oppiidae</taxon>
        <taxon>Oppiella</taxon>
    </lineage>
</organism>
<dbReference type="PROSITE" id="PS01209">
    <property type="entry name" value="LDLRA_1"/>
    <property type="match status" value="3"/>
</dbReference>
<keyword evidence="6" id="KW-0677">Repeat</keyword>
<dbReference type="Gene3D" id="1.20.1070.10">
    <property type="entry name" value="Rhodopsin 7-helix transmembrane proteins"/>
    <property type="match status" value="1"/>
</dbReference>
<dbReference type="InterPro" id="IPR001611">
    <property type="entry name" value="Leu-rich_rpt"/>
</dbReference>
<keyword evidence="5 15" id="KW-0812">Transmembrane</keyword>
<feature type="disulfide bond" evidence="13">
    <location>
        <begin position="318"/>
        <end position="336"/>
    </location>
</feature>
<dbReference type="SUPFAM" id="SSF56436">
    <property type="entry name" value="C-type lectin-like"/>
    <property type="match status" value="1"/>
</dbReference>
<dbReference type="PROSITE" id="PS50068">
    <property type="entry name" value="LDLRA_2"/>
    <property type="match status" value="5"/>
</dbReference>
<dbReference type="PROSITE" id="PS50262">
    <property type="entry name" value="G_PROTEIN_RECEP_F1_2"/>
    <property type="match status" value="1"/>
</dbReference>
<feature type="transmembrane region" description="Helical" evidence="15">
    <location>
        <begin position="1005"/>
        <end position="1024"/>
    </location>
</feature>
<keyword evidence="4" id="KW-0433">Leucine-rich repeat</keyword>
<dbReference type="GO" id="GO:0008528">
    <property type="term" value="F:G protein-coupled peptide receptor activity"/>
    <property type="evidence" value="ECO:0007669"/>
    <property type="project" value="TreeGrafter"/>
</dbReference>
<dbReference type="PANTHER" id="PTHR24372:SF77">
    <property type="entry name" value="G-PROTEIN COUPLED RECEPTORS FAMILY 1 PROFILE DOMAIN-CONTAINING PROTEIN"/>
    <property type="match status" value="1"/>
</dbReference>
<reference evidence="18" key="1">
    <citation type="submission" date="2020-11" db="EMBL/GenBank/DDBJ databases">
        <authorList>
            <person name="Tran Van P."/>
        </authorList>
    </citation>
    <scope>NUCLEOTIDE SEQUENCE</scope>
</reference>
<evidence type="ECO:0000256" key="2">
    <source>
        <dbReference type="ARBA" id="ARBA00010663"/>
    </source>
</evidence>
<evidence type="ECO:0000313" key="18">
    <source>
        <dbReference type="EMBL" id="CAD7654062.1"/>
    </source>
</evidence>
<dbReference type="SMART" id="SM00192">
    <property type="entry name" value="LDLa"/>
    <property type="match status" value="6"/>
</dbReference>
<dbReference type="Pfam" id="PF00059">
    <property type="entry name" value="Lectin_C"/>
    <property type="match status" value="1"/>
</dbReference>
<evidence type="ECO:0000256" key="10">
    <source>
        <dbReference type="ARBA" id="ARBA00023157"/>
    </source>
</evidence>
<keyword evidence="7 15" id="KW-1133">Transmembrane helix</keyword>
<evidence type="ECO:0000313" key="19">
    <source>
        <dbReference type="Proteomes" id="UP000728032"/>
    </source>
</evidence>
<feature type="transmembrane region" description="Helical" evidence="15">
    <location>
        <begin position="972"/>
        <end position="993"/>
    </location>
</feature>
<comment type="caution">
    <text evidence="13">Lacks conserved residue(s) required for the propagation of feature annotation.</text>
</comment>
<evidence type="ECO:0000256" key="15">
    <source>
        <dbReference type="SAM" id="Phobius"/>
    </source>
</evidence>
<keyword evidence="8" id="KW-0297">G-protein coupled receptor</keyword>
<evidence type="ECO:0000259" key="17">
    <source>
        <dbReference type="PROSITE" id="PS50262"/>
    </source>
</evidence>
<dbReference type="SUPFAM" id="SSF57424">
    <property type="entry name" value="LDL receptor-like module"/>
    <property type="match status" value="6"/>
</dbReference>
<evidence type="ECO:0000256" key="8">
    <source>
        <dbReference type="ARBA" id="ARBA00023040"/>
    </source>
</evidence>
<dbReference type="Pfam" id="PF00001">
    <property type="entry name" value="7tm_1"/>
    <property type="match status" value="1"/>
</dbReference>
<feature type="transmembrane region" description="Helical" evidence="15">
    <location>
        <begin position="1044"/>
        <end position="1069"/>
    </location>
</feature>
<evidence type="ECO:0000256" key="9">
    <source>
        <dbReference type="ARBA" id="ARBA00023136"/>
    </source>
</evidence>
<dbReference type="InterPro" id="IPR000276">
    <property type="entry name" value="GPCR_Rhodpsn"/>
</dbReference>
<feature type="region of interest" description="Disordered" evidence="14">
    <location>
        <begin position="1387"/>
        <end position="1413"/>
    </location>
</feature>
<dbReference type="Gene3D" id="3.10.100.10">
    <property type="entry name" value="Mannose-Binding Protein A, subunit A"/>
    <property type="match status" value="1"/>
</dbReference>
<dbReference type="Pfam" id="PF00057">
    <property type="entry name" value="Ldl_recept_a"/>
    <property type="match status" value="4"/>
</dbReference>
<evidence type="ECO:0000256" key="7">
    <source>
        <dbReference type="ARBA" id="ARBA00022989"/>
    </source>
</evidence>
<dbReference type="PROSITE" id="PS50041">
    <property type="entry name" value="C_TYPE_LECTIN_2"/>
    <property type="match status" value="1"/>
</dbReference>
<evidence type="ECO:0000256" key="5">
    <source>
        <dbReference type="ARBA" id="ARBA00022692"/>
    </source>
</evidence>
<dbReference type="InterPro" id="IPR001304">
    <property type="entry name" value="C-type_lectin-like"/>
</dbReference>
<protein>
    <recommendedName>
        <fullName evidence="20">G-protein coupled receptor GRL101</fullName>
    </recommendedName>
</protein>
<dbReference type="OrthoDB" id="6022531at2759"/>
<comment type="similarity">
    <text evidence="2">Belongs to the G-protein coupled receptor 1 family.</text>
</comment>
<evidence type="ECO:0000259" key="16">
    <source>
        <dbReference type="PROSITE" id="PS50041"/>
    </source>
</evidence>
<feature type="disulfide bond" evidence="13">
    <location>
        <begin position="275"/>
        <end position="293"/>
    </location>
</feature>
<dbReference type="EMBL" id="OC922278">
    <property type="protein sequence ID" value="CAD7654062.1"/>
    <property type="molecule type" value="Genomic_DNA"/>
</dbReference>